<evidence type="ECO:0000313" key="2">
    <source>
        <dbReference type="EMBL" id="CBJ32184.1"/>
    </source>
</evidence>
<feature type="region of interest" description="Disordered" evidence="1">
    <location>
        <begin position="57"/>
        <end position="90"/>
    </location>
</feature>
<evidence type="ECO:0000256" key="1">
    <source>
        <dbReference type="SAM" id="MobiDB-lite"/>
    </source>
</evidence>
<dbReference type="InParanoid" id="D7FWU6"/>
<name>D7FWU6_ECTSI</name>
<dbReference type="EMBL" id="FN649755">
    <property type="protein sequence ID" value="CBJ32184.1"/>
    <property type="molecule type" value="Genomic_DNA"/>
</dbReference>
<keyword evidence="3" id="KW-1185">Reference proteome</keyword>
<dbReference type="AlphaFoldDB" id="D7FWU6"/>
<proteinExistence type="predicted"/>
<gene>
    <name evidence="2" type="ORF">Esi_0313_0030</name>
</gene>
<reference evidence="2 3" key="1">
    <citation type="journal article" date="2010" name="Nature">
        <title>The Ectocarpus genome and the independent evolution of multicellularity in brown algae.</title>
        <authorList>
            <person name="Cock J.M."/>
            <person name="Sterck L."/>
            <person name="Rouze P."/>
            <person name="Scornet D."/>
            <person name="Allen A.E."/>
            <person name="Amoutzias G."/>
            <person name="Anthouard V."/>
            <person name="Artiguenave F."/>
            <person name="Aury J.M."/>
            <person name="Badger J.H."/>
            <person name="Beszteri B."/>
            <person name="Billiau K."/>
            <person name="Bonnet E."/>
            <person name="Bothwell J.H."/>
            <person name="Bowler C."/>
            <person name="Boyen C."/>
            <person name="Brownlee C."/>
            <person name="Carrano C.J."/>
            <person name="Charrier B."/>
            <person name="Cho G.Y."/>
            <person name="Coelho S.M."/>
            <person name="Collen J."/>
            <person name="Corre E."/>
            <person name="Da Silva C."/>
            <person name="Delage L."/>
            <person name="Delaroque N."/>
            <person name="Dittami S.M."/>
            <person name="Doulbeau S."/>
            <person name="Elias M."/>
            <person name="Farnham G."/>
            <person name="Gachon C.M."/>
            <person name="Gschloessl B."/>
            <person name="Heesch S."/>
            <person name="Jabbari K."/>
            <person name="Jubin C."/>
            <person name="Kawai H."/>
            <person name="Kimura K."/>
            <person name="Kloareg B."/>
            <person name="Kupper F.C."/>
            <person name="Lang D."/>
            <person name="Le Bail A."/>
            <person name="Leblanc C."/>
            <person name="Lerouge P."/>
            <person name="Lohr M."/>
            <person name="Lopez P.J."/>
            <person name="Martens C."/>
            <person name="Maumus F."/>
            <person name="Michel G."/>
            <person name="Miranda-Saavedra D."/>
            <person name="Morales J."/>
            <person name="Moreau H."/>
            <person name="Motomura T."/>
            <person name="Nagasato C."/>
            <person name="Napoli C.A."/>
            <person name="Nelson D.R."/>
            <person name="Nyvall-Collen P."/>
            <person name="Peters A.F."/>
            <person name="Pommier C."/>
            <person name="Potin P."/>
            <person name="Poulain J."/>
            <person name="Quesneville H."/>
            <person name="Read B."/>
            <person name="Rensing S.A."/>
            <person name="Ritter A."/>
            <person name="Rousvoal S."/>
            <person name="Samanta M."/>
            <person name="Samson G."/>
            <person name="Schroeder D.C."/>
            <person name="Segurens B."/>
            <person name="Strittmatter M."/>
            <person name="Tonon T."/>
            <person name="Tregear J.W."/>
            <person name="Valentin K."/>
            <person name="von Dassow P."/>
            <person name="Yamagishi T."/>
            <person name="Van de Peer Y."/>
            <person name="Wincker P."/>
        </authorList>
    </citation>
    <scope>NUCLEOTIDE SEQUENCE [LARGE SCALE GENOMIC DNA]</scope>
    <source>
        <strain evidence="3">Ec32 / CCAP1310/4</strain>
    </source>
</reference>
<dbReference type="Proteomes" id="UP000002630">
    <property type="component" value="Linkage Group LG30"/>
</dbReference>
<accession>D7FWU6</accession>
<sequence>MASMFGSFPGMFNAAAFAAAAAAAFPAGAKGLPKLAPVAPAAAAAASPAVLCLAPKTTAAAAGKPPPGKRRKRGRNEDGDAPETGGATAAADAVKLEEVNGAAGGPLPAGRIAGREQQAISPQQVASLGAAGMGGVAGGGGAPPLPISVLAPSSFDGDMSTQERKV</sequence>
<evidence type="ECO:0000313" key="3">
    <source>
        <dbReference type="Proteomes" id="UP000002630"/>
    </source>
</evidence>
<organism evidence="2 3">
    <name type="scientific">Ectocarpus siliculosus</name>
    <name type="common">Brown alga</name>
    <name type="synonym">Conferva siliculosa</name>
    <dbReference type="NCBI Taxonomy" id="2880"/>
    <lineage>
        <taxon>Eukaryota</taxon>
        <taxon>Sar</taxon>
        <taxon>Stramenopiles</taxon>
        <taxon>Ochrophyta</taxon>
        <taxon>PX clade</taxon>
        <taxon>Phaeophyceae</taxon>
        <taxon>Ectocarpales</taxon>
        <taxon>Ectocarpaceae</taxon>
        <taxon>Ectocarpus</taxon>
    </lineage>
</organism>
<protein>
    <submittedName>
        <fullName evidence="2">Uncharacterized protein</fullName>
    </submittedName>
</protein>
<dbReference type="EMBL" id="FN648502">
    <property type="protein sequence ID" value="CBJ32184.1"/>
    <property type="molecule type" value="Genomic_DNA"/>
</dbReference>